<feature type="coiled-coil region" evidence="1">
    <location>
        <begin position="621"/>
        <end position="648"/>
    </location>
</feature>
<evidence type="ECO:0000313" key="5">
    <source>
        <dbReference type="EMBL" id="RYP05773.1"/>
    </source>
</evidence>
<gene>
    <name evidence="5" type="ORF">DL764_003590</name>
</gene>
<feature type="compositionally biased region" description="Low complexity" evidence="2">
    <location>
        <begin position="707"/>
        <end position="718"/>
    </location>
</feature>
<keyword evidence="1" id="KW-0175">Coiled coil</keyword>
<keyword evidence="6" id="KW-1185">Reference proteome</keyword>
<feature type="transmembrane region" description="Helical" evidence="3">
    <location>
        <begin position="752"/>
        <end position="772"/>
    </location>
</feature>
<dbReference type="PROSITE" id="PS50006">
    <property type="entry name" value="FHA_DOMAIN"/>
    <property type="match status" value="1"/>
</dbReference>
<name>A0A4Q4TKI5_9PEZI</name>
<dbReference type="Pfam" id="PF00498">
    <property type="entry name" value="FHA"/>
    <property type="match status" value="1"/>
</dbReference>
<keyword evidence="3" id="KW-0472">Membrane</keyword>
<dbReference type="InterPro" id="IPR051176">
    <property type="entry name" value="Cent_Immune-Sig_Mod"/>
</dbReference>
<sequence length="782" mass="83987">MTAVASPPAFTQHNRPAWAINGGGHPVNPDELNRMFVPRKNLQRNNSSSSIASTSSNSSTSTVISGNSNPNPQSNGAPMPNNDMNSWPGSAGAGAGAANGAAGTIPAAAGPRKRPQPKTPWGSRKPDGQLDFAQPGMAGRPSQAVNGLHGSVNPVHSPSPILPSQALIAAQQSMSRGNMAESMPAGQPALYLLSQNGTFERKTISVPFSPDTLRIGRQTNVKTVPTPVNGYFDSKVLSRQHAEIWADRQGKIWIRDVKSSNGTFVNGTRLSQENRESEPHELQTGDHLELGIDIVSEDQKTIVHHKVAAKVEHAGFLNPSSSLLDMNFGDLDPTNGGAMMMQPQGGVPLRGARNGNQAAMSGGGRMVPGAGMMGPQANAMNSQRGFFFSPISTEQIVKRLQSEMRTARLQSQDLGRTGQFINALLSKDDIKDIEKPEPAEQPKPHMVNGNGLSFRTDSKTRFSDPPAPPPQQPLPEKPDVPSLKRGMTERPKIHSQNGSPVRQDGTNSQIIQLTEALNNAKREIETQTSRMRDLEERLQKERQARELAEELARRLEDNASKLNGSPIKPESEANALEQAFEPPVEPTNAAEDNAPTSNVGTSLPAQPEAVGASATQLHAQIETMVLEIKDLRHQLEASRQRAETAEAERDADRKSLAEMALQIRKDAEAREAAVRAKAAQSPIDTHAARNDYGERSDGSSSMIKTPSTCSSRSNRTSSEPADPPTLSRANTITPLTASPGGLTHNQALANSVPYASMIGVVMIGMGLMAYINGWQPQPRLDR</sequence>
<dbReference type="FunFam" id="2.60.200.20:FF:000127">
    <property type="entry name" value="Uncharacterized protein C3H7.13"/>
    <property type="match status" value="1"/>
</dbReference>
<feature type="compositionally biased region" description="Pro residues" evidence="2">
    <location>
        <begin position="465"/>
        <end position="475"/>
    </location>
</feature>
<feature type="domain" description="FHA" evidence="4">
    <location>
        <begin position="213"/>
        <end position="270"/>
    </location>
</feature>
<reference evidence="5 6" key="1">
    <citation type="submission" date="2018-06" db="EMBL/GenBank/DDBJ databases">
        <title>Complete Genomes of Monosporascus.</title>
        <authorList>
            <person name="Robinson A.J."/>
            <person name="Natvig D.O."/>
        </authorList>
    </citation>
    <scope>NUCLEOTIDE SEQUENCE [LARGE SCALE GENOMIC DNA]</scope>
    <source>
        <strain evidence="5 6">CBS 110550</strain>
    </source>
</reference>
<feature type="compositionally biased region" description="Polar residues" evidence="2">
    <location>
        <begin position="594"/>
        <end position="604"/>
    </location>
</feature>
<evidence type="ECO:0000313" key="6">
    <source>
        <dbReference type="Proteomes" id="UP000293360"/>
    </source>
</evidence>
<dbReference type="InterPro" id="IPR008984">
    <property type="entry name" value="SMAD_FHA_dom_sf"/>
</dbReference>
<feature type="region of interest" description="Disordered" evidence="2">
    <location>
        <begin position="429"/>
        <end position="506"/>
    </location>
</feature>
<evidence type="ECO:0000256" key="1">
    <source>
        <dbReference type="SAM" id="Coils"/>
    </source>
</evidence>
<dbReference type="EMBL" id="QJNU01000157">
    <property type="protein sequence ID" value="RYP05773.1"/>
    <property type="molecule type" value="Genomic_DNA"/>
</dbReference>
<dbReference type="STRING" id="155417.A0A4Q4TKI5"/>
<feature type="region of interest" description="Disordered" evidence="2">
    <location>
        <begin position="1"/>
        <end position="147"/>
    </location>
</feature>
<dbReference type="SUPFAM" id="SSF49879">
    <property type="entry name" value="SMAD/FHA domain"/>
    <property type="match status" value="1"/>
</dbReference>
<dbReference type="Proteomes" id="UP000293360">
    <property type="component" value="Unassembled WGS sequence"/>
</dbReference>
<evidence type="ECO:0000256" key="2">
    <source>
        <dbReference type="SAM" id="MobiDB-lite"/>
    </source>
</evidence>
<dbReference type="GO" id="GO:0005737">
    <property type="term" value="C:cytoplasm"/>
    <property type="evidence" value="ECO:0007669"/>
    <property type="project" value="TreeGrafter"/>
</dbReference>
<feature type="region of interest" description="Disordered" evidence="2">
    <location>
        <begin position="672"/>
        <end position="731"/>
    </location>
</feature>
<dbReference type="InterPro" id="IPR000253">
    <property type="entry name" value="FHA_dom"/>
</dbReference>
<proteinExistence type="predicted"/>
<feature type="compositionally biased region" description="Basic and acidic residues" evidence="2">
    <location>
        <begin position="429"/>
        <end position="443"/>
    </location>
</feature>
<keyword evidence="3" id="KW-0812">Transmembrane</keyword>
<feature type="compositionally biased region" description="Polar residues" evidence="2">
    <location>
        <begin position="494"/>
        <end position="506"/>
    </location>
</feature>
<dbReference type="AlphaFoldDB" id="A0A4Q4TKI5"/>
<accession>A0A4Q4TKI5</accession>
<evidence type="ECO:0000256" key="3">
    <source>
        <dbReference type="SAM" id="Phobius"/>
    </source>
</evidence>
<feature type="compositionally biased region" description="Basic and acidic residues" evidence="2">
    <location>
        <begin position="686"/>
        <end position="697"/>
    </location>
</feature>
<protein>
    <recommendedName>
        <fullName evidence="4">FHA domain-containing protein</fullName>
    </recommendedName>
</protein>
<organism evidence="5 6">
    <name type="scientific">Monosporascus ibericus</name>
    <dbReference type="NCBI Taxonomy" id="155417"/>
    <lineage>
        <taxon>Eukaryota</taxon>
        <taxon>Fungi</taxon>
        <taxon>Dikarya</taxon>
        <taxon>Ascomycota</taxon>
        <taxon>Pezizomycotina</taxon>
        <taxon>Sordariomycetes</taxon>
        <taxon>Xylariomycetidae</taxon>
        <taxon>Xylariales</taxon>
        <taxon>Xylariales incertae sedis</taxon>
        <taxon>Monosporascus</taxon>
    </lineage>
</organism>
<dbReference type="PANTHER" id="PTHR15715">
    <property type="entry name" value="CENTROSOMAL PROTEIN OF 170 KDA"/>
    <property type="match status" value="1"/>
</dbReference>
<comment type="caution">
    <text evidence="5">The sequence shown here is derived from an EMBL/GenBank/DDBJ whole genome shotgun (WGS) entry which is preliminary data.</text>
</comment>
<feature type="compositionally biased region" description="Low complexity" evidence="2">
    <location>
        <begin position="45"/>
        <end position="76"/>
    </location>
</feature>
<evidence type="ECO:0000259" key="4">
    <source>
        <dbReference type="PROSITE" id="PS50006"/>
    </source>
</evidence>
<dbReference type="PANTHER" id="PTHR15715:SF37">
    <property type="entry name" value="LD47843P"/>
    <property type="match status" value="1"/>
</dbReference>
<dbReference type="SMART" id="SM00240">
    <property type="entry name" value="FHA"/>
    <property type="match status" value="1"/>
</dbReference>
<dbReference type="Gene3D" id="2.60.200.20">
    <property type="match status" value="1"/>
</dbReference>
<feature type="region of interest" description="Disordered" evidence="2">
    <location>
        <begin position="554"/>
        <end position="613"/>
    </location>
</feature>
<feature type="compositionally biased region" description="Low complexity" evidence="2">
    <location>
        <begin position="98"/>
        <end position="110"/>
    </location>
</feature>
<dbReference type="OrthoDB" id="687730at2759"/>
<dbReference type="CDD" id="cd22679">
    <property type="entry name" value="FHA_SLMAP"/>
    <property type="match status" value="1"/>
</dbReference>
<keyword evidence="3" id="KW-1133">Transmembrane helix</keyword>